<evidence type="ECO:0000259" key="4">
    <source>
        <dbReference type="PROSITE" id="PS51077"/>
    </source>
</evidence>
<dbReference type="PROSITE" id="PS51078">
    <property type="entry name" value="ICLR_ED"/>
    <property type="match status" value="1"/>
</dbReference>
<dbReference type="InterPro" id="IPR036388">
    <property type="entry name" value="WH-like_DNA-bd_sf"/>
</dbReference>
<dbReference type="InterPro" id="IPR050707">
    <property type="entry name" value="HTH_MetabolicPath_Reg"/>
</dbReference>
<keyword evidence="1" id="KW-0805">Transcription regulation</keyword>
<organism evidence="6 7">
    <name type="scientific">Glutamicibacter ardleyensis</name>
    <dbReference type="NCBI Taxonomy" id="225894"/>
    <lineage>
        <taxon>Bacteria</taxon>
        <taxon>Bacillati</taxon>
        <taxon>Actinomycetota</taxon>
        <taxon>Actinomycetes</taxon>
        <taxon>Micrococcales</taxon>
        <taxon>Micrococcaceae</taxon>
        <taxon>Glutamicibacter</taxon>
    </lineage>
</organism>
<dbReference type="PANTHER" id="PTHR30136:SF24">
    <property type="entry name" value="HTH-TYPE TRANSCRIPTIONAL REPRESSOR ALLR"/>
    <property type="match status" value="1"/>
</dbReference>
<dbReference type="SMART" id="SM00346">
    <property type="entry name" value="HTH_ICLR"/>
    <property type="match status" value="1"/>
</dbReference>
<dbReference type="Pfam" id="PF09339">
    <property type="entry name" value="HTH_IclR"/>
    <property type="match status" value="1"/>
</dbReference>
<evidence type="ECO:0000313" key="7">
    <source>
        <dbReference type="Proteomes" id="UP000606115"/>
    </source>
</evidence>
<evidence type="ECO:0000256" key="3">
    <source>
        <dbReference type="ARBA" id="ARBA00023163"/>
    </source>
</evidence>
<evidence type="ECO:0000256" key="1">
    <source>
        <dbReference type="ARBA" id="ARBA00023015"/>
    </source>
</evidence>
<keyword evidence="3" id="KW-0804">Transcription</keyword>
<evidence type="ECO:0000256" key="2">
    <source>
        <dbReference type="ARBA" id="ARBA00023125"/>
    </source>
</evidence>
<evidence type="ECO:0000313" key="6">
    <source>
        <dbReference type="EMBL" id="GGJ67984.1"/>
    </source>
</evidence>
<dbReference type="Pfam" id="PF01614">
    <property type="entry name" value="IclR_C"/>
    <property type="match status" value="1"/>
</dbReference>
<dbReference type="PANTHER" id="PTHR30136">
    <property type="entry name" value="HELIX-TURN-HELIX TRANSCRIPTIONAL REGULATOR, ICLR FAMILY"/>
    <property type="match status" value="1"/>
</dbReference>
<sequence>MASAGMKKMSSSQTLSRGIRALEIVAESPVNLTIAEIAERLDVHRSIAYRILRTLEEHRLLSRDESGRIRSASGLAVLARSVQRDLQSAALPELTRLANELSMTAFLAVWEHDMCTTLQSVEPVHSGSAIVHRPGSVHGMDIGAPGIAIQSQYTRSQWDAMETGIEYREPARTARIEGYSTSENEVIQGVTAIAVPISHTGPTPAAIAVIFATSTVDTREHIIRALKEAALNVGDELS</sequence>
<gene>
    <name evidence="6" type="ORF">GCM10007173_28450</name>
</gene>
<keyword evidence="2" id="KW-0238">DNA-binding</keyword>
<keyword evidence="7" id="KW-1185">Reference proteome</keyword>
<dbReference type="InterPro" id="IPR014757">
    <property type="entry name" value="Tscrpt_reg_IclR_C"/>
</dbReference>
<feature type="domain" description="HTH iclR-type" evidence="4">
    <location>
        <begin position="12"/>
        <end position="73"/>
    </location>
</feature>
<dbReference type="InterPro" id="IPR029016">
    <property type="entry name" value="GAF-like_dom_sf"/>
</dbReference>
<dbReference type="SUPFAM" id="SSF46785">
    <property type="entry name" value="Winged helix' DNA-binding domain"/>
    <property type="match status" value="1"/>
</dbReference>
<dbReference type="Proteomes" id="UP000606115">
    <property type="component" value="Unassembled WGS sequence"/>
</dbReference>
<protein>
    <submittedName>
        <fullName evidence="6">Transcriptional regulator</fullName>
    </submittedName>
</protein>
<comment type="caution">
    <text evidence="6">The sequence shown here is derived from an EMBL/GenBank/DDBJ whole genome shotgun (WGS) entry which is preliminary data.</text>
</comment>
<dbReference type="SUPFAM" id="SSF55781">
    <property type="entry name" value="GAF domain-like"/>
    <property type="match status" value="1"/>
</dbReference>
<dbReference type="PROSITE" id="PS51077">
    <property type="entry name" value="HTH_ICLR"/>
    <property type="match status" value="1"/>
</dbReference>
<evidence type="ECO:0000259" key="5">
    <source>
        <dbReference type="PROSITE" id="PS51078"/>
    </source>
</evidence>
<dbReference type="InterPro" id="IPR005471">
    <property type="entry name" value="Tscrpt_reg_IclR_N"/>
</dbReference>
<dbReference type="EMBL" id="BMKX01000008">
    <property type="protein sequence ID" value="GGJ67984.1"/>
    <property type="molecule type" value="Genomic_DNA"/>
</dbReference>
<feature type="domain" description="IclR-ED" evidence="5">
    <location>
        <begin position="73"/>
        <end position="238"/>
    </location>
</feature>
<reference evidence="7" key="1">
    <citation type="journal article" date="2019" name="Int. J. Syst. Evol. Microbiol.">
        <title>The Global Catalogue of Microorganisms (GCM) 10K type strain sequencing project: providing services to taxonomists for standard genome sequencing and annotation.</title>
        <authorList>
            <consortium name="The Broad Institute Genomics Platform"/>
            <consortium name="The Broad Institute Genome Sequencing Center for Infectious Disease"/>
            <person name="Wu L."/>
            <person name="Ma J."/>
        </authorList>
    </citation>
    <scope>NUCLEOTIDE SEQUENCE [LARGE SCALE GENOMIC DNA]</scope>
    <source>
        <strain evidence="7">CGMCC 1.3685</strain>
    </source>
</reference>
<dbReference type="Gene3D" id="3.30.450.40">
    <property type="match status" value="1"/>
</dbReference>
<name>A0ABQ2DQ20_9MICC</name>
<dbReference type="InterPro" id="IPR036390">
    <property type="entry name" value="WH_DNA-bd_sf"/>
</dbReference>
<proteinExistence type="predicted"/>
<accession>A0ABQ2DQ20</accession>
<dbReference type="Gene3D" id="1.10.10.10">
    <property type="entry name" value="Winged helix-like DNA-binding domain superfamily/Winged helix DNA-binding domain"/>
    <property type="match status" value="1"/>
</dbReference>